<dbReference type="GO" id="GO:0004722">
    <property type="term" value="F:protein serine/threonine phosphatase activity"/>
    <property type="evidence" value="ECO:0007669"/>
    <property type="project" value="UniProtKB-UniRule"/>
</dbReference>
<evidence type="ECO:0000256" key="7">
    <source>
        <dbReference type="ARBA" id="ARBA00047761"/>
    </source>
</evidence>
<comment type="subcellular location">
    <subcellularLocation>
        <location evidence="1 9">Nucleus</location>
    </subcellularLocation>
</comment>
<name>A0A9R1H2I2_WHEAT</name>
<dbReference type="InterPro" id="IPR006811">
    <property type="entry name" value="RNA_pol_II_suA"/>
</dbReference>
<keyword evidence="4 9" id="KW-0378">Hydrolase</keyword>
<keyword evidence="5 9" id="KW-0904">Protein phosphatase</keyword>
<dbReference type="GO" id="GO:0006397">
    <property type="term" value="P:mRNA processing"/>
    <property type="evidence" value="ECO:0007669"/>
    <property type="project" value="UniProtKB-KW"/>
</dbReference>
<dbReference type="EC" id="3.1.3.16" evidence="9"/>
<evidence type="ECO:0000256" key="3">
    <source>
        <dbReference type="ARBA" id="ARBA00022664"/>
    </source>
</evidence>
<protein>
    <recommendedName>
        <fullName evidence="9">RNA polymerase II subunit A C-terminal domain phosphatase SSU72</fullName>
        <shortName evidence="9">CTD phosphatase SSU72</shortName>
        <ecNumber evidence="9">3.1.3.16</ecNumber>
    </recommendedName>
</protein>
<reference evidence="10" key="1">
    <citation type="journal article" date="2017" name="Gigascience">
        <title>The first near-complete assembly of the hexaploid bread wheat genome, Triticum aestivum.</title>
        <authorList>
            <person name="Zimin A.V."/>
            <person name="Puiu D."/>
            <person name="Hall R."/>
            <person name="Kingan S."/>
            <person name="Clavijo B.J."/>
            <person name="Salzberg S.L."/>
        </authorList>
    </citation>
    <scope>NUCLEOTIDE SEQUENCE</scope>
    <source>
        <tissue evidence="10">Leaf</tissue>
    </source>
</reference>
<dbReference type="PANTHER" id="PTHR20383">
    <property type="entry name" value="RNA POLYMERASE II SUBUNIT A C-TERMINAL DOMAIN PHOSPHATASE"/>
    <property type="match status" value="1"/>
</dbReference>
<evidence type="ECO:0000256" key="5">
    <source>
        <dbReference type="ARBA" id="ARBA00022912"/>
    </source>
</evidence>
<proteinExistence type="inferred from homology"/>
<keyword evidence="6 9" id="KW-0539">Nucleus</keyword>
<dbReference type="GO" id="GO:0005634">
    <property type="term" value="C:nucleus"/>
    <property type="evidence" value="ECO:0007669"/>
    <property type="project" value="UniProtKB-SubCell"/>
</dbReference>
<sequence>MNNREQRLLKSVLIINMDVKDNHEEAAIGAKLALDLCHKLEAVAGDWEEIIDDLIAAFEKQHKRKLTYYISFY</sequence>
<comment type="catalytic activity">
    <reaction evidence="8 9">
        <text>O-phospho-L-threonyl-[protein] + H2O = L-threonyl-[protein] + phosphate</text>
        <dbReference type="Rhea" id="RHEA:47004"/>
        <dbReference type="Rhea" id="RHEA-COMP:11060"/>
        <dbReference type="Rhea" id="RHEA-COMP:11605"/>
        <dbReference type="ChEBI" id="CHEBI:15377"/>
        <dbReference type="ChEBI" id="CHEBI:30013"/>
        <dbReference type="ChEBI" id="CHEBI:43474"/>
        <dbReference type="ChEBI" id="CHEBI:61977"/>
        <dbReference type="EC" id="3.1.3.16"/>
    </reaction>
</comment>
<dbReference type="Gene3D" id="3.40.50.2300">
    <property type="match status" value="1"/>
</dbReference>
<comment type="similarity">
    <text evidence="2 9">Belongs to the SSU72 phosphatase family.</text>
</comment>
<organism evidence="10">
    <name type="scientific">Triticum aestivum</name>
    <name type="common">Wheat</name>
    <dbReference type="NCBI Taxonomy" id="4565"/>
    <lineage>
        <taxon>Eukaryota</taxon>
        <taxon>Viridiplantae</taxon>
        <taxon>Streptophyta</taxon>
        <taxon>Embryophyta</taxon>
        <taxon>Tracheophyta</taxon>
        <taxon>Spermatophyta</taxon>
        <taxon>Magnoliopsida</taxon>
        <taxon>Liliopsida</taxon>
        <taxon>Poales</taxon>
        <taxon>Poaceae</taxon>
        <taxon>BOP clade</taxon>
        <taxon>Pooideae</taxon>
        <taxon>Triticodae</taxon>
        <taxon>Triticeae</taxon>
        <taxon>Triticinae</taxon>
        <taxon>Triticum</taxon>
    </lineage>
</organism>
<reference evidence="10" key="2">
    <citation type="submission" date="2020-03" db="EMBL/GenBank/DDBJ databases">
        <title>The second near-complete assembly of the hexaploid bread wheat (Triticum aestivum) genome.</title>
        <authorList>
            <person name="Zimin A.V."/>
            <person name="Puiu D."/>
            <person name="Shumante A."/>
            <person name="Alonge M."/>
            <person name="Salzberg S.L."/>
        </authorList>
    </citation>
    <scope>NUCLEOTIDE SEQUENCE</scope>
    <source>
        <tissue evidence="10">Leaf</tissue>
    </source>
</reference>
<evidence type="ECO:0000256" key="2">
    <source>
        <dbReference type="ARBA" id="ARBA00008978"/>
    </source>
</evidence>
<evidence type="ECO:0000256" key="6">
    <source>
        <dbReference type="ARBA" id="ARBA00023242"/>
    </source>
</evidence>
<comment type="caution">
    <text evidence="10">The sequence shown here is derived from an EMBL/GenBank/DDBJ whole genome shotgun (WGS) entry which is preliminary data.</text>
</comment>
<dbReference type="AlphaFoldDB" id="A0A9R1H2I2"/>
<evidence type="ECO:0000256" key="9">
    <source>
        <dbReference type="RuleBase" id="RU369031"/>
    </source>
</evidence>
<comment type="catalytic activity">
    <reaction evidence="7 9">
        <text>O-phospho-L-seryl-[protein] + H2O = L-seryl-[protein] + phosphate</text>
        <dbReference type="Rhea" id="RHEA:20629"/>
        <dbReference type="Rhea" id="RHEA-COMP:9863"/>
        <dbReference type="Rhea" id="RHEA-COMP:11604"/>
        <dbReference type="ChEBI" id="CHEBI:15377"/>
        <dbReference type="ChEBI" id="CHEBI:29999"/>
        <dbReference type="ChEBI" id="CHEBI:43474"/>
        <dbReference type="ChEBI" id="CHEBI:83421"/>
        <dbReference type="EC" id="3.1.3.16"/>
    </reaction>
</comment>
<evidence type="ECO:0000256" key="8">
    <source>
        <dbReference type="ARBA" id="ARBA00048336"/>
    </source>
</evidence>
<dbReference type="Pfam" id="PF04722">
    <property type="entry name" value="Ssu72"/>
    <property type="match status" value="1"/>
</dbReference>
<evidence type="ECO:0000313" key="10">
    <source>
        <dbReference type="EMBL" id="KAF7057704.1"/>
    </source>
</evidence>
<feature type="non-terminal residue" evidence="10">
    <location>
        <position position="1"/>
    </location>
</feature>
<keyword evidence="3 9" id="KW-0507">mRNA processing</keyword>
<evidence type="ECO:0000256" key="4">
    <source>
        <dbReference type="ARBA" id="ARBA00022801"/>
    </source>
</evidence>
<accession>A0A9R1H2I2</accession>
<dbReference type="OrthoDB" id="57957at2759"/>
<evidence type="ECO:0000256" key="1">
    <source>
        <dbReference type="ARBA" id="ARBA00004123"/>
    </source>
</evidence>
<comment type="function">
    <text evidence="9">Protein phosphatase that catalyzes the dephosphorylation of the C-terminal domain of RNA polymerase II. Plays a role in RNA processing and termination.</text>
</comment>
<gene>
    <name evidence="10" type="ORF">CFC21_064904</name>
</gene>
<dbReference type="Proteomes" id="UP000815260">
    <property type="component" value="Chromosome 5A"/>
</dbReference>
<dbReference type="EMBL" id="CM022223">
    <property type="protein sequence ID" value="KAF7057704.1"/>
    <property type="molecule type" value="Genomic_DNA"/>
</dbReference>